<dbReference type="Pfam" id="PF12836">
    <property type="entry name" value="HHH_3"/>
    <property type="match status" value="1"/>
</dbReference>
<dbReference type="InterPro" id="IPR019554">
    <property type="entry name" value="Soluble_ligand-bd"/>
</dbReference>
<keyword evidence="1" id="KW-0472">Membrane</keyword>
<accession>A0A6J4SZ17</accession>
<feature type="domain" description="Helix-hairpin-helix DNA-binding motif class 1" evidence="2">
    <location>
        <begin position="175"/>
        <end position="194"/>
    </location>
</feature>
<dbReference type="GO" id="GO:0015627">
    <property type="term" value="C:type II protein secretion system complex"/>
    <property type="evidence" value="ECO:0007669"/>
    <property type="project" value="TreeGrafter"/>
</dbReference>
<evidence type="ECO:0000256" key="1">
    <source>
        <dbReference type="SAM" id="Phobius"/>
    </source>
</evidence>
<dbReference type="EMBL" id="CADCVP010000259">
    <property type="protein sequence ID" value="CAA9509261.1"/>
    <property type="molecule type" value="Genomic_DNA"/>
</dbReference>
<dbReference type="GO" id="GO:0006281">
    <property type="term" value="P:DNA repair"/>
    <property type="evidence" value="ECO:0007669"/>
    <property type="project" value="InterPro"/>
</dbReference>
<organism evidence="3">
    <name type="scientific">uncultured Solirubrobacteraceae bacterium</name>
    <dbReference type="NCBI Taxonomy" id="1162706"/>
    <lineage>
        <taxon>Bacteria</taxon>
        <taxon>Bacillati</taxon>
        <taxon>Actinomycetota</taxon>
        <taxon>Thermoleophilia</taxon>
        <taxon>Solirubrobacterales</taxon>
        <taxon>Solirubrobacteraceae</taxon>
        <taxon>environmental samples</taxon>
    </lineage>
</organism>
<dbReference type="SMART" id="SM00278">
    <property type="entry name" value="HhH1"/>
    <property type="match status" value="2"/>
</dbReference>
<dbReference type="SUPFAM" id="SSF47781">
    <property type="entry name" value="RuvA domain 2-like"/>
    <property type="match status" value="1"/>
</dbReference>
<dbReference type="Pfam" id="PF10531">
    <property type="entry name" value="SLBB"/>
    <property type="match status" value="1"/>
</dbReference>
<name>A0A6J4SZ17_9ACTN</name>
<dbReference type="AlphaFoldDB" id="A0A6J4SZ17"/>
<dbReference type="GO" id="GO:0003677">
    <property type="term" value="F:DNA binding"/>
    <property type="evidence" value="ECO:0007669"/>
    <property type="project" value="InterPro"/>
</dbReference>
<evidence type="ECO:0000313" key="3">
    <source>
        <dbReference type="EMBL" id="CAA9509261.1"/>
    </source>
</evidence>
<dbReference type="InterPro" id="IPR010994">
    <property type="entry name" value="RuvA_2-like"/>
</dbReference>
<dbReference type="InterPro" id="IPR003583">
    <property type="entry name" value="Hlx-hairpin-Hlx_DNA-bd_motif"/>
</dbReference>
<dbReference type="InterPro" id="IPR051675">
    <property type="entry name" value="Endo/Exo/Phosphatase_dom_1"/>
</dbReference>
<dbReference type="PANTHER" id="PTHR21180">
    <property type="entry name" value="ENDONUCLEASE/EXONUCLEASE/PHOSPHATASE FAMILY DOMAIN-CONTAINING PROTEIN 1"/>
    <property type="match status" value="1"/>
</dbReference>
<feature type="domain" description="Helix-hairpin-helix DNA-binding motif class 1" evidence="2">
    <location>
        <begin position="145"/>
        <end position="164"/>
    </location>
</feature>
<protein>
    <recommendedName>
        <fullName evidence="2">Helix-hairpin-helix DNA-binding motif class 1 domain-containing protein</fullName>
    </recommendedName>
</protein>
<dbReference type="PANTHER" id="PTHR21180:SF32">
    <property type="entry name" value="ENDONUCLEASE_EXONUCLEASE_PHOSPHATASE FAMILY DOMAIN-CONTAINING PROTEIN 1"/>
    <property type="match status" value="1"/>
</dbReference>
<dbReference type="Gene3D" id="3.10.560.10">
    <property type="entry name" value="Outer membrane lipoprotein wza domain like"/>
    <property type="match status" value="1"/>
</dbReference>
<dbReference type="GO" id="GO:0015628">
    <property type="term" value="P:protein secretion by the type II secretion system"/>
    <property type="evidence" value="ECO:0007669"/>
    <property type="project" value="TreeGrafter"/>
</dbReference>
<sequence length="197" mass="20410">MATVSDCRTRHLLVYVAILAFVAFLGARWLQRDGAPATAEGEPAPGIQVRTSGGGRVTVHVAGAVQRPGVYRLVSGARVHQAVDRAGGPTRRADTTQINLAAKVEDGRQVLVPERAPAPGAPGASNAATVAAPPSPVNLNTATVEQLDALDGIGPATAQQIIDFRDANDGFGSVEELGDVPGIGDKRLATLREQVRV</sequence>
<evidence type="ECO:0000259" key="2">
    <source>
        <dbReference type="SMART" id="SM00278"/>
    </source>
</evidence>
<reference evidence="3" key="1">
    <citation type="submission" date="2020-02" db="EMBL/GenBank/DDBJ databases">
        <authorList>
            <person name="Meier V. D."/>
        </authorList>
    </citation>
    <scope>NUCLEOTIDE SEQUENCE</scope>
    <source>
        <strain evidence="3">AVDCRST_MAG69</strain>
    </source>
</reference>
<keyword evidence="1" id="KW-0812">Transmembrane</keyword>
<proteinExistence type="predicted"/>
<dbReference type="Gene3D" id="1.10.150.320">
    <property type="entry name" value="Photosystem II 12 kDa extrinsic protein"/>
    <property type="match status" value="1"/>
</dbReference>
<keyword evidence="1" id="KW-1133">Transmembrane helix</keyword>
<feature type="transmembrane region" description="Helical" evidence="1">
    <location>
        <begin position="12"/>
        <end position="30"/>
    </location>
</feature>
<gene>
    <name evidence="3" type="ORF">AVDCRST_MAG69-2387</name>
</gene>